<evidence type="ECO:0008006" key="8">
    <source>
        <dbReference type="Google" id="ProtNLM"/>
    </source>
</evidence>
<reference evidence="7" key="1">
    <citation type="submission" date="2023-09" db="UniProtKB">
        <authorList>
            <consortium name="Ensembl"/>
        </authorList>
    </citation>
    <scope>IDENTIFICATION</scope>
</reference>
<evidence type="ECO:0000256" key="1">
    <source>
        <dbReference type="ARBA" id="ARBA00022703"/>
    </source>
</evidence>
<keyword evidence="1" id="KW-0053">Apoptosis</keyword>
<evidence type="ECO:0000256" key="3">
    <source>
        <dbReference type="ARBA" id="ARBA00022737"/>
    </source>
</evidence>
<dbReference type="Gene3D" id="2.10.50.10">
    <property type="entry name" value="Tumor Necrosis Factor Receptor, subunit A, domain 2"/>
    <property type="match status" value="1"/>
</dbReference>
<keyword evidence="3" id="KW-0677">Repeat</keyword>
<dbReference type="PANTHER" id="PTHR23097:SF181">
    <property type="entry name" value="CASPASE-8-LIKE"/>
    <property type="match status" value="1"/>
</dbReference>
<dbReference type="STRING" id="303518.ENSPNYP00000021538"/>
<evidence type="ECO:0000256" key="6">
    <source>
        <dbReference type="SAM" id="SignalP"/>
    </source>
</evidence>
<evidence type="ECO:0000256" key="2">
    <source>
        <dbReference type="ARBA" id="ARBA00022729"/>
    </source>
</evidence>
<feature type="chain" id="PRO_5017273470" description="TNFR-Cys domain-containing protein" evidence="6">
    <location>
        <begin position="26"/>
        <end position="119"/>
    </location>
</feature>
<feature type="signal peptide" evidence="6">
    <location>
        <begin position="1"/>
        <end position="25"/>
    </location>
</feature>
<dbReference type="AlphaFoldDB" id="A0A3B4GIW4"/>
<proteinExistence type="predicted"/>
<dbReference type="InterPro" id="IPR052459">
    <property type="entry name" value="TNFRSF_decoy_receptor"/>
</dbReference>
<evidence type="ECO:0000256" key="5">
    <source>
        <dbReference type="ARBA" id="ARBA00023180"/>
    </source>
</evidence>
<protein>
    <recommendedName>
        <fullName evidence="8">TNFR-Cys domain-containing protein</fullName>
    </recommendedName>
</protein>
<dbReference type="GeneTree" id="ENSGT00940000178809"/>
<dbReference type="GO" id="GO:0006915">
    <property type="term" value="P:apoptotic process"/>
    <property type="evidence" value="ECO:0007669"/>
    <property type="project" value="UniProtKB-KW"/>
</dbReference>
<keyword evidence="4" id="KW-1015">Disulfide bond</keyword>
<evidence type="ECO:0000256" key="4">
    <source>
        <dbReference type="ARBA" id="ARBA00023157"/>
    </source>
</evidence>
<evidence type="ECO:0000313" key="7">
    <source>
        <dbReference type="Ensembl" id="ENSPNYP00000021538.1"/>
    </source>
</evidence>
<organism evidence="7">
    <name type="scientific">Pundamilia nyererei</name>
    <dbReference type="NCBI Taxonomy" id="303518"/>
    <lineage>
        <taxon>Eukaryota</taxon>
        <taxon>Metazoa</taxon>
        <taxon>Chordata</taxon>
        <taxon>Craniata</taxon>
        <taxon>Vertebrata</taxon>
        <taxon>Euteleostomi</taxon>
        <taxon>Actinopterygii</taxon>
        <taxon>Neopterygii</taxon>
        <taxon>Teleostei</taxon>
        <taxon>Neoteleostei</taxon>
        <taxon>Acanthomorphata</taxon>
        <taxon>Ovalentaria</taxon>
        <taxon>Cichlomorphae</taxon>
        <taxon>Cichliformes</taxon>
        <taxon>Cichlidae</taxon>
        <taxon>African cichlids</taxon>
        <taxon>Pseudocrenilabrinae</taxon>
        <taxon>Haplochromini</taxon>
        <taxon>Pundamilia</taxon>
    </lineage>
</organism>
<keyword evidence="2 6" id="KW-0732">Signal</keyword>
<accession>A0A3B4GIW4</accession>
<dbReference type="Ensembl" id="ENSPNYT00000022056.1">
    <property type="protein sequence ID" value="ENSPNYP00000021538.1"/>
    <property type="gene ID" value="ENSPNYG00000016270.1"/>
</dbReference>
<name>A0A3B4GIW4_9CICH</name>
<keyword evidence="5" id="KW-0325">Glycoprotein</keyword>
<dbReference type="SUPFAM" id="SSF57586">
    <property type="entry name" value="TNF receptor-like"/>
    <property type="match status" value="1"/>
</dbReference>
<dbReference type="CDD" id="cd00185">
    <property type="entry name" value="TNFRSF"/>
    <property type="match status" value="1"/>
</dbReference>
<sequence length="119" mass="13404">MIHLNLSMALIALFVAFWTIGCVKSCGDQQTQMSGRCCNKCPPGTYVEEFCSDRQQTACKACPDGHFSQLPNLFDRCEKCQTCQRKLREAEKAFTRTSKRCNIVLNSVVSILVCLQIML</sequence>
<dbReference type="PANTHER" id="PTHR23097">
    <property type="entry name" value="TUMOR NECROSIS FACTOR RECEPTOR SUPERFAMILY MEMBER"/>
    <property type="match status" value="1"/>
</dbReference>